<dbReference type="PANTHER" id="PTHR33734:SF34">
    <property type="entry name" value="SPOIVD-ASSOCIATED FACTOR A"/>
    <property type="match status" value="1"/>
</dbReference>
<dbReference type="RefSeq" id="WP_328015038.1">
    <property type="nucleotide sequence ID" value="NZ_JARTFS010000005.1"/>
</dbReference>
<dbReference type="Pfam" id="PF01476">
    <property type="entry name" value="LysM"/>
    <property type="match status" value="1"/>
</dbReference>
<feature type="compositionally biased region" description="Low complexity" evidence="1">
    <location>
        <begin position="354"/>
        <end position="412"/>
    </location>
</feature>
<accession>A0ABU6NVA4</accession>
<dbReference type="PANTHER" id="PTHR33734">
    <property type="entry name" value="LYSM DOMAIN-CONTAINING GPI-ANCHORED PROTEIN 2"/>
    <property type="match status" value="1"/>
</dbReference>
<evidence type="ECO:0000313" key="4">
    <source>
        <dbReference type="Proteomes" id="UP001342826"/>
    </source>
</evidence>
<evidence type="ECO:0000259" key="2">
    <source>
        <dbReference type="PROSITE" id="PS51782"/>
    </source>
</evidence>
<comment type="caution">
    <text evidence="3">The sequence shown here is derived from an EMBL/GenBank/DDBJ whole genome shotgun (WGS) entry which is preliminary data.</text>
</comment>
<dbReference type="SMART" id="SM00257">
    <property type="entry name" value="LysM"/>
    <property type="match status" value="1"/>
</dbReference>
<dbReference type="SUPFAM" id="SSF54106">
    <property type="entry name" value="LysM domain"/>
    <property type="match status" value="1"/>
</dbReference>
<feature type="domain" description="LysM" evidence="2">
    <location>
        <begin position="2"/>
        <end position="47"/>
    </location>
</feature>
<dbReference type="InterPro" id="IPR018392">
    <property type="entry name" value="LysM"/>
</dbReference>
<dbReference type="Proteomes" id="UP001342826">
    <property type="component" value="Unassembled WGS sequence"/>
</dbReference>
<sequence length="457" mass="50209">MKIHIVQKGDTLWNIAKKYGVDFEALKSMNTQLSNPDLIMPGMKIKVPSGNVHVKKEKPMSGGQKKEMPIVEHPFVKEKPKVVEEFEEMIPIQKEVEKPSTPYVPPVPSIQQPVYPEIDVNNYYMVNMEHLAPQFPQMPPKPKKEAVKKEVPVKEEKKVEKKVEQPAQTLPVQQEEALEEIPQQMPQQMPSMPQMPVYTAPVMQPPPQGPVPTSPVMPGYGFCYPPYPIHGDCHGGPPVHCGPHPGHPYGLVPVTPVLPGYGFNINPFMGGYGGPMPQAVAPEMMEDYEEGEGMGNIPYPPGNLQGFASNPNEGDCGCGSSMPSMSYAPGMYQQPYPQAFPQGGMQGQQPYPQAFPQGGMQGQQPYPQAFPQGGMQGQQPYPQAFPQGGMQGQQPYPQAFPQGGMQGQQPYPQAFPQGGMQGQQPYSQAFPQGGFQAPQQPFGFGYPGMDDDDDMDD</sequence>
<gene>
    <name evidence="3" type="primary">safA</name>
    <name evidence="3" type="ORF">P9271_06935</name>
</gene>
<dbReference type="NCBIfam" id="TIGR02899">
    <property type="entry name" value="spore_safA"/>
    <property type="match status" value="1"/>
</dbReference>
<protein>
    <submittedName>
        <fullName evidence="3">SafA/ExsA family spore coat assembly protein</fullName>
    </submittedName>
</protein>
<feature type="compositionally biased region" description="Low complexity" evidence="1">
    <location>
        <begin position="428"/>
        <end position="448"/>
    </location>
</feature>
<dbReference type="InterPro" id="IPR036779">
    <property type="entry name" value="LysM_dom_sf"/>
</dbReference>
<dbReference type="CDD" id="cd00118">
    <property type="entry name" value="LysM"/>
    <property type="match status" value="1"/>
</dbReference>
<name>A0ABU6NVA4_9BACI</name>
<reference evidence="3 4" key="1">
    <citation type="submission" date="2023-03" db="EMBL/GenBank/DDBJ databases">
        <title>Bacillus Genome Sequencing.</title>
        <authorList>
            <person name="Dunlap C."/>
        </authorList>
    </citation>
    <scope>NUCLEOTIDE SEQUENCE [LARGE SCALE GENOMIC DNA]</scope>
    <source>
        <strain evidence="3 4">NRS-1717</strain>
    </source>
</reference>
<dbReference type="EMBL" id="JARTFS010000005">
    <property type="protein sequence ID" value="MED4401067.1"/>
    <property type="molecule type" value="Genomic_DNA"/>
</dbReference>
<feature type="region of interest" description="Disordered" evidence="1">
    <location>
        <begin position="354"/>
        <end position="457"/>
    </location>
</feature>
<evidence type="ECO:0000313" key="3">
    <source>
        <dbReference type="EMBL" id="MED4401067.1"/>
    </source>
</evidence>
<dbReference type="PROSITE" id="PS51782">
    <property type="entry name" value="LYSM"/>
    <property type="match status" value="1"/>
</dbReference>
<proteinExistence type="predicted"/>
<dbReference type="InterPro" id="IPR014248">
    <property type="entry name" value="Spore_coat_assembly_SafA"/>
</dbReference>
<keyword evidence="4" id="KW-1185">Reference proteome</keyword>
<organism evidence="3 4">
    <name type="scientific">Metabacillus fastidiosus</name>
    <dbReference type="NCBI Taxonomy" id="1458"/>
    <lineage>
        <taxon>Bacteria</taxon>
        <taxon>Bacillati</taxon>
        <taxon>Bacillota</taxon>
        <taxon>Bacilli</taxon>
        <taxon>Bacillales</taxon>
        <taxon>Bacillaceae</taxon>
        <taxon>Metabacillus</taxon>
    </lineage>
</organism>
<evidence type="ECO:0000256" key="1">
    <source>
        <dbReference type="SAM" id="MobiDB-lite"/>
    </source>
</evidence>
<dbReference type="Gene3D" id="3.10.350.10">
    <property type="entry name" value="LysM domain"/>
    <property type="match status" value="1"/>
</dbReference>